<accession>A0A2M7BVX2</accession>
<feature type="transmembrane region" description="Helical" evidence="1">
    <location>
        <begin position="54"/>
        <end position="75"/>
    </location>
</feature>
<sequence>MNIDFWSALSGFIGTVMLFFFGLPPRLNPEGHINLILEQSNNEEKEKYKMYDKLSYFALGLIASSFLLQIIKILFNVK</sequence>
<organism evidence="2 3">
    <name type="scientific">Candidatus Roizmanbacteria bacterium CG03_land_8_20_14_0_80_35_26</name>
    <dbReference type="NCBI Taxonomy" id="1974845"/>
    <lineage>
        <taxon>Bacteria</taxon>
        <taxon>Candidatus Roizmaniibacteriota</taxon>
    </lineage>
</organism>
<keyword evidence="1" id="KW-0812">Transmembrane</keyword>
<feature type="transmembrane region" description="Helical" evidence="1">
    <location>
        <begin position="6"/>
        <end position="23"/>
    </location>
</feature>
<reference evidence="3" key="1">
    <citation type="submission" date="2017-09" db="EMBL/GenBank/DDBJ databases">
        <title>Depth-based differentiation of microbial function through sediment-hosted aquifers and enrichment of novel symbionts in the deep terrestrial subsurface.</title>
        <authorList>
            <person name="Probst A.J."/>
            <person name="Ladd B."/>
            <person name="Jarett J.K."/>
            <person name="Geller-Mcgrath D.E."/>
            <person name="Sieber C.M.K."/>
            <person name="Emerson J.B."/>
            <person name="Anantharaman K."/>
            <person name="Thomas B.C."/>
            <person name="Malmstrom R."/>
            <person name="Stieglmeier M."/>
            <person name="Klingl A."/>
            <person name="Woyke T."/>
            <person name="Ryan C.M."/>
            <person name="Banfield J.F."/>
        </authorList>
    </citation>
    <scope>NUCLEOTIDE SEQUENCE [LARGE SCALE GENOMIC DNA]</scope>
</reference>
<evidence type="ECO:0000313" key="2">
    <source>
        <dbReference type="EMBL" id="PIV10736.1"/>
    </source>
</evidence>
<evidence type="ECO:0008006" key="4">
    <source>
        <dbReference type="Google" id="ProtNLM"/>
    </source>
</evidence>
<gene>
    <name evidence="2" type="ORF">COS50_03905</name>
</gene>
<evidence type="ECO:0000256" key="1">
    <source>
        <dbReference type="SAM" id="Phobius"/>
    </source>
</evidence>
<comment type="caution">
    <text evidence="2">The sequence shown here is derived from an EMBL/GenBank/DDBJ whole genome shotgun (WGS) entry which is preliminary data.</text>
</comment>
<dbReference type="AlphaFoldDB" id="A0A2M7BVX2"/>
<dbReference type="EMBL" id="PEUY01000056">
    <property type="protein sequence ID" value="PIV10736.1"/>
    <property type="molecule type" value="Genomic_DNA"/>
</dbReference>
<keyword evidence="1" id="KW-0472">Membrane</keyword>
<proteinExistence type="predicted"/>
<protein>
    <recommendedName>
        <fullName evidence="4">DUF4149 domain-containing protein</fullName>
    </recommendedName>
</protein>
<dbReference type="Proteomes" id="UP000230673">
    <property type="component" value="Unassembled WGS sequence"/>
</dbReference>
<evidence type="ECO:0000313" key="3">
    <source>
        <dbReference type="Proteomes" id="UP000230673"/>
    </source>
</evidence>
<keyword evidence="1" id="KW-1133">Transmembrane helix</keyword>
<name>A0A2M7BVX2_9BACT</name>